<protein>
    <submittedName>
        <fullName evidence="1">Uncharacterized protein</fullName>
    </submittedName>
</protein>
<comment type="caution">
    <text evidence="1">The sequence shown here is derived from an EMBL/GenBank/DDBJ whole genome shotgun (WGS) entry which is preliminary data.</text>
</comment>
<proteinExistence type="predicted"/>
<keyword evidence="2" id="KW-1185">Reference proteome</keyword>
<gene>
    <name evidence="1" type="ORF">TMES_22020</name>
</gene>
<reference evidence="1 2" key="1">
    <citation type="submission" date="2014-03" db="EMBL/GenBank/DDBJ databases">
        <title>The draft genome sequence of Thalassospira mesophila JCM 18969.</title>
        <authorList>
            <person name="Lai Q."/>
            <person name="Shao Z."/>
        </authorList>
    </citation>
    <scope>NUCLEOTIDE SEQUENCE [LARGE SCALE GENOMIC DNA]</scope>
    <source>
        <strain evidence="1 2">JCM 18969</strain>
    </source>
</reference>
<accession>A0A1Y2KUI1</accession>
<dbReference type="EMBL" id="JFKA01000072">
    <property type="protein sequence ID" value="OSQ33810.1"/>
    <property type="molecule type" value="Genomic_DNA"/>
</dbReference>
<sequence length="68" mass="7599">GVWRGLYKGLPGLASVFLQKNHNDLTGAVFCQKMIRRYLVLSGAKRVCGRDWHRQTAKTAIGHISGLF</sequence>
<evidence type="ECO:0000313" key="1">
    <source>
        <dbReference type="EMBL" id="OSQ33810.1"/>
    </source>
</evidence>
<name>A0A1Y2KUI1_9PROT</name>
<feature type="non-terminal residue" evidence="1">
    <location>
        <position position="1"/>
    </location>
</feature>
<dbReference type="AlphaFoldDB" id="A0A1Y2KUI1"/>
<dbReference type="Proteomes" id="UP000193391">
    <property type="component" value="Unassembled WGS sequence"/>
</dbReference>
<organism evidence="1 2">
    <name type="scientific">Thalassospira mesophila</name>
    <dbReference type="NCBI Taxonomy" id="1293891"/>
    <lineage>
        <taxon>Bacteria</taxon>
        <taxon>Pseudomonadati</taxon>
        <taxon>Pseudomonadota</taxon>
        <taxon>Alphaproteobacteria</taxon>
        <taxon>Rhodospirillales</taxon>
        <taxon>Thalassospiraceae</taxon>
        <taxon>Thalassospira</taxon>
    </lineage>
</organism>
<evidence type="ECO:0000313" key="2">
    <source>
        <dbReference type="Proteomes" id="UP000193391"/>
    </source>
</evidence>